<keyword evidence="4" id="KW-0808">Transferase</keyword>
<accession>A0AAJ7E2M8</accession>
<keyword evidence="5" id="KW-0863">Zinc-finger</keyword>
<evidence type="ECO:0000313" key="9">
    <source>
        <dbReference type="RefSeq" id="XP_011505602.1"/>
    </source>
</evidence>
<dbReference type="GeneID" id="105368311"/>
<dbReference type="GO" id="GO:0005730">
    <property type="term" value="C:nucleolus"/>
    <property type="evidence" value="ECO:0007669"/>
    <property type="project" value="TreeGrafter"/>
</dbReference>
<dbReference type="PROSITE" id="PS50216">
    <property type="entry name" value="DHHC"/>
    <property type="match status" value="1"/>
</dbReference>
<dbReference type="KEGG" id="csol:105368311"/>
<evidence type="ECO:0000256" key="2">
    <source>
        <dbReference type="ARBA" id="ARBA00022490"/>
    </source>
</evidence>
<organism evidence="8 9">
    <name type="scientific">Ceratosolen solmsi marchali</name>
    <dbReference type="NCBI Taxonomy" id="326594"/>
    <lineage>
        <taxon>Eukaryota</taxon>
        <taxon>Metazoa</taxon>
        <taxon>Ecdysozoa</taxon>
        <taxon>Arthropoda</taxon>
        <taxon>Hexapoda</taxon>
        <taxon>Insecta</taxon>
        <taxon>Pterygota</taxon>
        <taxon>Neoptera</taxon>
        <taxon>Endopterygota</taxon>
        <taxon>Hymenoptera</taxon>
        <taxon>Apocrita</taxon>
        <taxon>Proctotrupomorpha</taxon>
        <taxon>Chalcidoidea</taxon>
        <taxon>Agaonidae</taxon>
        <taxon>Agaoninae</taxon>
        <taxon>Ceratosolen</taxon>
    </lineage>
</organism>
<keyword evidence="5" id="KW-0862">Zinc</keyword>
<evidence type="ECO:0000313" key="8">
    <source>
        <dbReference type="Proteomes" id="UP000695007"/>
    </source>
</evidence>
<sequence length="481" mass="56659">MKDCIPRGTLFCYWSNLKEHPQCLHGPLLLFGREIDGTINKFYACSACRDRKLCSIYFEYGEKPLDKQKLFFEQDRKKALRPYNHQKLFIQYNKLMSENPLKRTYCYTCEKLLMISELEKHKEHEIKQNLSDYLMTHPSEILKPLENSKKEAQYLFSKKTVKDIINILIDLNAKNVLCIGTPRLHEYITENLEGQMSSLLLDIDGRFHNFFGPLNYCWYNLFNHHFFNENSMYVFKEFLTQDQGENMYLICDPPFGGRVEPISQTIKTISDLHKNLNKIDTTANELKIIFIFPYFMEAIIKEKSNPPNIFGGLKDLKMADYKVEYDNHPLFVPKMDNKQQGSQVRIYTNISLNLIKLPESDGYKYCKKCLRWVTIENKHCKICRNCTSKNGKRYKHCKLCDRCVKPSWQHCKTCNRCSLPNHTCGQRPNIGHCFTCNEAGHTKQECSKIFKKSVINVLNEKRHRNQIESEPHPLKSKKSKY</sequence>
<keyword evidence="3" id="KW-0489">Methyltransferase</keyword>
<proteinExistence type="predicted"/>
<keyword evidence="8" id="KW-1185">Reference proteome</keyword>
<dbReference type="InterPro" id="IPR001878">
    <property type="entry name" value="Znf_CCHC"/>
</dbReference>
<dbReference type="RefSeq" id="XP_011505602.1">
    <property type="nucleotide sequence ID" value="XM_011507300.1"/>
</dbReference>
<dbReference type="PANTHER" id="PTHR13493">
    <property type="entry name" value="ZINC FINGER CCHC DOMAIN-CONTAINING"/>
    <property type="match status" value="1"/>
</dbReference>
<dbReference type="PROSITE" id="PS50158">
    <property type="entry name" value="ZF_CCHC"/>
    <property type="match status" value="1"/>
</dbReference>
<dbReference type="PANTHER" id="PTHR13493:SF3">
    <property type="entry name" value="RRNA N6-ADENOSINE-METHYLTRANSFERASE ZCCHC4"/>
    <property type="match status" value="1"/>
</dbReference>
<dbReference type="GO" id="GO:0008988">
    <property type="term" value="F:rRNA (adenine-N6-)-methyltransferase activity"/>
    <property type="evidence" value="ECO:0007669"/>
    <property type="project" value="InterPro"/>
</dbReference>
<evidence type="ECO:0000256" key="1">
    <source>
        <dbReference type="ARBA" id="ARBA00004496"/>
    </source>
</evidence>
<evidence type="ECO:0000256" key="6">
    <source>
        <dbReference type="SAM" id="MobiDB-lite"/>
    </source>
</evidence>
<evidence type="ECO:0000256" key="3">
    <source>
        <dbReference type="ARBA" id="ARBA00022603"/>
    </source>
</evidence>
<feature type="domain" description="CCHC-type" evidence="7">
    <location>
        <begin position="433"/>
        <end position="448"/>
    </location>
</feature>
<dbReference type="Pfam" id="PF10237">
    <property type="entry name" value="N6-adenineMlase"/>
    <property type="match status" value="1"/>
</dbReference>
<gene>
    <name evidence="9" type="primary">LOC105368311</name>
</gene>
<dbReference type="AlphaFoldDB" id="A0AAJ7E2M8"/>
<dbReference type="InterPro" id="IPR041370">
    <property type="entry name" value="Mlase_EEF1AKMT1/ZCCHC4"/>
</dbReference>
<evidence type="ECO:0000259" key="7">
    <source>
        <dbReference type="PROSITE" id="PS50158"/>
    </source>
</evidence>
<comment type="subcellular location">
    <subcellularLocation>
        <location evidence="1">Cytoplasm</location>
    </subcellularLocation>
</comment>
<dbReference type="GO" id="GO:0008270">
    <property type="term" value="F:zinc ion binding"/>
    <property type="evidence" value="ECO:0007669"/>
    <property type="project" value="UniProtKB-KW"/>
</dbReference>
<dbReference type="GO" id="GO:0003676">
    <property type="term" value="F:nucleic acid binding"/>
    <property type="evidence" value="ECO:0007669"/>
    <property type="project" value="InterPro"/>
</dbReference>
<reference evidence="9" key="1">
    <citation type="submission" date="2025-08" db="UniProtKB">
        <authorList>
            <consortium name="RefSeq"/>
        </authorList>
    </citation>
    <scope>IDENTIFICATION</scope>
</reference>
<evidence type="ECO:0000256" key="5">
    <source>
        <dbReference type="PROSITE-ProRule" id="PRU00047"/>
    </source>
</evidence>
<keyword evidence="5" id="KW-0479">Metal-binding</keyword>
<dbReference type="Proteomes" id="UP000695007">
    <property type="component" value="Unplaced"/>
</dbReference>
<evidence type="ECO:0000256" key="4">
    <source>
        <dbReference type="ARBA" id="ARBA00022679"/>
    </source>
</evidence>
<name>A0AAJ7E2M8_9HYME</name>
<feature type="region of interest" description="Disordered" evidence="6">
    <location>
        <begin position="461"/>
        <end position="481"/>
    </location>
</feature>
<dbReference type="InterPro" id="IPR039846">
    <property type="entry name" value="ZCCHC4"/>
</dbReference>
<keyword evidence="2" id="KW-0963">Cytoplasm</keyword>
<protein>
    <submittedName>
        <fullName evidence="9">Zinc finger CCHC domain-containing protein 4</fullName>
    </submittedName>
</protein>
<dbReference type="GO" id="GO:0005737">
    <property type="term" value="C:cytoplasm"/>
    <property type="evidence" value="ECO:0007669"/>
    <property type="project" value="UniProtKB-SubCell"/>
</dbReference>